<evidence type="ECO:0000256" key="3">
    <source>
        <dbReference type="ARBA" id="ARBA00022525"/>
    </source>
</evidence>
<dbReference type="PANTHER" id="PTHR11592:SF88">
    <property type="entry name" value="GLUTATHIONE PEROXIDASE-RELATED"/>
    <property type="match status" value="1"/>
</dbReference>
<accession>A0AAV2HP43</accession>
<evidence type="ECO:0000313" key="9">
    <source>
        <dbReference type="EMBL" id="CAL1534324.1"/>
    </source>
</evidence>
<sequence length="243" mass="27044">MLLLILVAVLLIQCDAGLYFSKCLAPPGTSAHDFLSRDLGDSYDVSIARLTKGKLTMVVNVATFCTFTKQYIQMNQLLASLPPYEFTILGFPSNQFGHQEPGANRTEILNGLYYVRPGRGYTPHPNMHLMLKGDVNGDKESELYAYLKVACPNPTTAAFNTRESFWEPIKINDIAWNFEKFLVSPSGVPLYRFRSMVEPRDLVGILEALLAPAVNVHTQARELEGLLADLDATVDAWEKAVTL</sequence>
<feature type="chain" id="PRO_5043673979" description="Glutathione peroxidase" evidence="8">
    <location>
        <begin position="17"/>
        <end position="243"/>
    </location>
</feature>
<dbReference type="GO" id="GO:0004602">
    <property type="term" value="F:glutathione peroxidase activity"/>
    <property type="evidence" value="ECO:0007669"/>
    <property type="project" value="TreeGrafter"/>
</dbReference>
<dbReference type="InterPro" id="IPR000889">
    <property type="entry name" value="Glutathione_peroxidase"/>
</dbReference>
<dbReference type="CDD" id="cd00340">
    <property type="entry name" value="GSH_Peroxidase"/>
    <property type="match status" value="1"/>
</dbReference>
<feature type="signal peptide" evidence="8">
    <location>
        <begin position="1"/>
        <end position="16"/>
    </location>
</feature>
<dbReference type="InterPro" id="IPR036249">
    <property type="entry name" value="Thioredoxin-like_sf"/>
</dbReference>
<evidence type="ECO:0000256" key="2">
    <source>
        <dbReference type="ARBA" id="ARBA00006926"/>
    </source>
</evidence>
<dbReference type="PANTHER" id="PTHR11592">
    <property type="entry name" value="GLUTATHIONE PEROXIDASE"/>
    <property type="match status" value="1"/>
</dbReference>
<proteinExistence type="inferred from homology"/>
<dbReference type="AlphaFoldDB" id="A0AAV2HP43"/>
<dbReference type="PRINTS" id="PR01011">
    <property type="entry name" value="GLUTPROXDASE"/>
</dbReference>
<dbReference type="Pfam" id="PF00255">
    <property type="entry name" value="GSHPx"/>
    <property type="match status" value="1"/>
</dbReference>
<comment type="similarity">
    <text evidence="2 7">Belongs to the glutathione peroxidase family.</text>
</comment>
<protein>
    <recommendedName>
        <fullName evidence="7">Glutathione peroxidase</fullName>
    </recommendedName>
</protein>
<keyword evidence="4 7" id="KW-0575">Peroxidase</keyword>
<keyword evidence="3" id="KW-0964">Secreted</keyword>
<keyword evidence="10" id="KW-1185">Reference proteome</keyword>
<evidence type="ECO:0000313" key="10">
    <source>
        <dbReference type="Proteomes" id="UP001497497"/>
    </source>
</evidence>
<dbReference type="SUPFAM" id="SSF52833">
    <property type="entry name" value="Thioredoxin-like"/>
    <property type="match status" value="1"/>
</dbReference>
<keyword evidence="5 8" id="KW-0732">Signal</keyword>
<dbReference type="InterPro" id="IPR029760">
    <property type="entry name" value="GPX_CS"/>
</dbReference>
<evidence type="ECO:0000256" key="7">
    <source>
        <dbReference type="RuleBase" id="RU000499"/>
    </source>
</evidence>
<evidence type="ECO:0000256" key="1">
    <source>
        <dbReference type="ARBA" id="ARBA00004613"/>
    </source>
</evidence>
<comment type="subcellular location">
    <subcellularLocation>
        <location evidence="1">Secreted</location>
    </subcellularLocation>
</comment>
<reference evidence="9 10" key="1">
    <citation type="submission" date="2024-04" db="EMBL/GenBank/DDBJ databases">
        <authorList>
            <consortium name="Genoscope - CEA"/>
            <person name="William W."/>
        </authorList>
    </citation>
    <scope>NUCLEOTIDE SEQUENCE [LARGE SCALE GENOMIC DNA]</scope>
</reference>
<dbReference type="Proteomes" id="UP001497497">
    <property type="component" value="Unassembled WGS sequence"/>
</dbReference>
<dbReference type="PROSITE" id="PS00763">
    <property type="entry name" value="GLUTATHIONE_PEROXID_2"/>
    <property type="match status" value="1"/>
</dbReference>
<dbReference type="Gene3D" id="3.40.30.10">
    <property type="entry name" value="Glutaredoxin"/>
    <property type="match status" value="1"/>
</dbReference>
<keyword evidence="6 7" id="KW-0560">Oxidoreductase</keyword>
<evidence type="ECO:0000256" key="4">
    <source>
        <dbReference type="ARBA" id="ARBA00022559"/>
    </source>
</evidence>
<dbReference type="GO" id="GO:0005576">
    <property type="term" value="C:extracellular region"/>
    <property type="evidence" value="ECO:0007669"/>
    <property type="project" value="UniProtKB-SubCell"/>
</dbReference>
<evidence type="ECO:0000256" key="6">
    <source>
        <dbReference type="ARBA" id="ARBA00023002"/>
    </source>
</evidence>
<gene>
    <name evidence="9" type="ORF">GSLYS_00008284001</name>
</gene>
<evidence type="ECO:0000256" key="8">
    <source>
        <dbReference type="SAM" id="SignalP"/>
    </source>
</evidence>
<comment type="caution">
    <text evidence="9">The sequence shown here is derived from an EMBL/GenBank/DDBJ whole genome shotgun (WGS) entry which is preliminary data.</text>
</comment>
<name>A0AAV2HP43_LYMST</name>
<organism evidence="9 10">
    <name type="scientific">Lymnaea stagnalis</name>
    <name type="common">Great pond snail</name>
    <name type="synonym">Helix stagnalis</name>
    <dbReference type="NCBI Taxonomy" id="6523"/>
    <lineage>
        <taxon>Eukaryota</taxon>
        <taxon>Metazoa</taxon>
        <taxon>Spiralia</taxon>
        <taxon>Lophotrochozoa</taxon>
        <taxon>Mollusca</taxon>
        <taxon>Gastropoda</taxon>
        <taxon>Heterobranchia</taxon>
        <taxon>Euthyneura</taxon>
        <taxon>Panpulmonata</taxon>
        <taxon>Hygrophila</taxon>
        <taxon>Lymnaeoidea</taxon>
        <taxon>Lymnaeidae</taxon>
        <taxon>Lymnaea</taxon>
    </lineage>
</organism>
<evidence type="ECO:0000256" key="5">
    <source>
        <dbReference type="ARBA" id="ARBA00022729"/>
    </source>
</evidence>
<dbReference type="EMBL" id="CAXITT010000168">
    <property type="protein sequence ID" value="CAL1534324.1"/>
    <property type="molecule type" value="Genomic_DNA"/>
</dbReference>
<dbReference type="GO" id="GO:0006979">
    <property type="term" value="P:response to oxidative stress"/>
    <property type="evidence" value="ECO:0007669"/>
    <property type="project" value="InterPro"/>
</dbReference>
<dbReference type="PROSITE" id="PS51355">
    <property type="entry name" value="GLUTATHIONE_PEROXID_3"/>
    <property type="match status" value="1"/>
</dbReference>